<keyword evidence="3" id="KW-0210">Decarboxylase</keyword>
<evidence type="ECO:0000256" key="6">
    <source>
        <dbReference type="RuleBase" id="RU000382"/>
    </source>
</evidence>
<keyword evidence="7" id="KW-0032">Aminotransferase</keyword>
<evidence type="ECO:0000313" key="7">
    <source>
        <dbReference type="EMBL" id="MCZ4091873.1"/>
    </source>
</evidence>
<comment type="cofactor">
    <cofactor evidence="1 6">
        <name>pyridoxal 5'-phosphate</name>
        <dbReference type="ChEBI" id="CHEBI:597326"/>
    </cofactor>
</comment>
<gene>
    <name evidence="7" type="ORF">O3W52_17890</name>
</gene>
<sequence>MGEQSVDGLFRRAAEHALRFRDGISGIPQKPQVSYLASLKGFREPLPIEGCAGPGVIDELVAKAEPGLHTMTGPRFFGWVIGGSHPVGVAADWLTSAWGQNTGNHHATPAAAAAEAVAGGWLLDLLDLPTESSIGFVTGATVANFVCLAAARGAVLRRVGWDVEGQGLFGAPPIAVLIGDDAHATVFSALQFLGLGHDRVIRVKTDGAGRILTSDFAEVAGKVSGPCIAILQAGQINTGAFDDFEGIIPIAKEIGAWVHVDGAFGLWARACPQRSGLAKGVDGADSWATDGHKWLQTPYDCGYAIVRNEEAHRRAMTTAASYLPPSFEGERDPSHFVPELSRRARGFATWGMIKHLGRDGIAAMVERHCRVAHAMAERLRSEEGIEVLNDVVLNQFLVRFGAKHPGDEADRLTQRTIERIQTDGVCFCGGATWRGGKVMRVSVISWLTDDLAGDVAADAIIAAWRAVRANEASVSA</sequence>
<dbReference type="EMBL" id="JAPVOI010000004">
    <property type="protein sequence ID" value="MCZ4091873.1"/>
    <property type="molecule type" value="Genomic_DNA"/>
</dbReference>
<dbReference type="InterPro" id="IPR015421">
    <property type="entry name" value="PyrdxlP-dep_Trfase_major"/>
</dbReference>
<dbReference type="PANTHER" id="PTHR11999">
    <property type="entry name" value="GROUP II PYRIDOXAL-5-PHOSPHATE DECARBOXYLASE"/>
    <property type="match status" value="1"/>
</dbReference>
<reference evidence="7" key="1">
    <citation type="submission" date="2022-10" db="EMBL/GenBank/DDBJ databases">
        <title>Whole genome sequencing of three plant growth promoting bacteria isolated from Vachellia tortilis subsp. raddiana in Morocco.</title>
        <authorList>
            <person name="Hnini M."/>
            <person name="Zouagui R."/>
            <person name="Zouagui H."/>
            <person name="Chemao Elfihri M.-W."/>
            <person name="Ibrahimi A."/>
            <person name="Sbabou L."/>
            <person name="Aurag J."/>
        </authorList>
    </citation>
    <scope>NUCLEOTIDE SEQUENCE</scope>
    <source>
        <strain evidence="7">LMR678</strain>
    </source>
</reference>
<dbReference type="Gene3D" id="3.90.1150.10">
    <property type="entry name" value="Aspartate Aminotransferase, domain 1"/>
    <property type="match status" value="1"/>
</dbReference>
<dbReference type="InterPro" id="IPR015424">
    <property type="entry name" value="PyrdxlP-dep_Trfase"/>
</dbReference>
<evidence type="ECO:0000256" key="3">
    <source>
        <dbReference type="ARBA" id="ARBA00022793"/>
    </source>
</evidence>
<dbReference type="RefSeq" id="WP_269281995.1">
    <property type="nucleotide sequence ID" value="NZ_JAPVOI010000004.1"/>
</dbReference>
<dbReference type="Gene3D" id="3.40.640.10">
    <property type="entry name" value="Type I PLP-dependent aspartate aminotransferase-like (Major domain)"/>
    <property type="match status" value="1"/>
</dbReference>
<protein>
    <submittedName>
        <fullName evidence="7">Aspartate aminotransferase family protein</fullName>
    </submittedName>
</protein>
<evidence type="ECO:0000256" key="4">
    <source>
        <dbReference type="ARBA" id="ARBA00022898"/>
    </source>
</evidence>
<evidence type="ECO:0000256" key="1">
    <source>
        <dbReference type="ARBA" id="ARBA00001933"/>
    </source>
</evidence>
<dbReference type="SUPFAM" id="SSF53383">
    <property type="entry name" value="PLP-dependent transferases"/>
    <property type="match status" value="1"/>
</dbReference>
<organism evidence="7 8">
    <name type="scientific">Sinorhizobium psoraleae</name>
    <dbReference type="NCBI Taxonomy" id="520838"/>
    <lineage>
        <taxon>Bacteria</taxon>
        <taxon>Pseudomonadati</taxon>
        <taxon>Pseudomonadota</taxon>
        <taxon>Alphaproteobacteria</taxon>
        <taxon>Hyphomicrobiales</taxon>
        <taxon>Rhizobiaceae</taxon>
        <taxon>Sinorhizobium/Ensifer group</taxon>
        <taxon>Sinorhizobium</taxon>
    </lineage>
</organism>
<accession>A0ABT4KJ52</accession>
<comment type="caution">
    <text evidence="7">The sequence shown here is derived from an EMBL/GenBank/DDBJ whole genome shotgun (WGS) entry which is preliminary data.</text>
</comment>
<keyword evidence="5 6" id="KW-0456">Lyase</keyword>
<dbReference type="Pfam" id="PF00282">
    <property type="entry name" value="Pyridoxal_deC"/>
    <property type="match status" value="1"/>
</dbReference>
<dbReference type="InterPro" id="IPR015422">
    <property type="entry name" value="PyrdxlP-dep_Trfase_small"/>
</dbReference>
<dbReference type="PANTHER" id="PTHR11999:SF70">
    <property type="entry name" value="MIP05841P"/>
    <property type="match status" value="1"/>
</dbReference>
<keyword evidence="7" id="KW-0808">Transferase</keyword>
<evidence type="ECO:0000256" key="2">
    <source>
        <dbReference type="ARBA" id="ARBA00009533"/>
    </source>
</evidence>
<dbReference type="GO" id="GO:0008483">
    <property type="term" value="F:transaminase activity"/>
    <property type="evidence" value="ECO:0007669"/>
    <property type="project" value="UniProtKB-KW"/>
</dbReference>
<dbReference type="Proteomes" id="UP001079430">
    <property type="component" value="Unassembled WGS sequence"/>
</dbReference>
<dbReference type="InterPro" id="IPR010977">
    <property type="entry name" value="Aromatic_deC"/>
</dbReference>
<proteinExistence type="inferred from homology"/>
<name>A0ABT4KJ52_9HYPH</name>
<evidence type="ECO:0000313" key="8">
    <source>
        <dbReference type="Proteomes" id="UP001079430"/>
    </source>
</evidence>
<keyword evidence="8" id="KW-1185">Reference proteome</keyword>
<dbReference type="InterPro" id="IPR002129">
    <property type="entry name" value="PyrdxlP-dep_de-COase"/>
</dbReference>
<keyword evidence="4 6" id="KW-0663">Pyridoxal phosphate</keyword>
<comment type="similarity">
    <text evidence="2 6">Belongs to the group II decarboxylase family.</text>
</comment>
<evidence type="ECO:0000256" key="5">
    <source>
        <dbReference type="ARBA" id="ARBA00023239"/>
    </source>
</evidence>